<feature type="region of interest" description="Disordered" evidence="1">
    <location>
        <begin position="310"/>
        <end position="345"/>
    </location>
</feature>
<comment type="caution">
    <text evidence="2">The sequence shown here is derived from an EMBL/GenBank/DDBJ whole genome shotgun (WGS) entry which is preliminary data.</text>
</comment>
<keyword evidence="3" id="KW-1185">Reference proteome</keyword>
<organism evidence="2 3">
    <name type="scientific">Botrytis tulipae</name>
    <dbReference type="NCBI Taxonomy" id="87230"/>
    <lineage>
        <taxon>Eukaryota</taxon>
        <taxon>Fungi</taxon>
        <taxon>Dikarya</taxon>
        <taxon>Ascomycota</taxon>
        <taxon>Pezizomycotina</taxon>
        <taxon>Leotiomycetes</taxon>
        <taxon>Helotiales</taxon>
        <taxon>Sclerotiniaceae</taxon>
        <taxon>Botrytis</taxon>
    </lineage>
</organism>
<dbReference type="EMBL" id="PQXH01000136">
    <property type="protein sequence ID" value="TGO10402.1"/>
    <property type="molecule type" value="Genomic_DNA"/>
</dbReference>
<evidence type="ECO:0000256" key="1">
    <source>
        <dbReference type="SAM" id="MobiDB-lite"/>
    </source>
</evidence>
<dbReference type="Proteomes" id="UP000297777">
    <property type="component" value="Unassembled WGS sequence"/>
</dbReference>
<proteinExistence type="predicted"/>
<reference evidence="2 3" key="1">
    <citation type="submission" date="2017-12" db="EMBL/GenBank/DDBJ databases">
        <title>Comparative genomics of Botrytis spp.</title>
        <authorList>
            <person name="Valero-Jimenez C.A."/>
            <person name="Tapia P."/>
            <person name="Veloso J."/>
            <person name="Silva-Moreno E."/>
            <person name="Staats M."/>
            <person name="Valdes J.H."/>
            <person name="Van Kan J.A.L."/>
        </authorList>
    </citation>
    <scope>NUCLEOTIDE SEQUENCE [LARGE SCALE GENOMIC DNA]</scope>
    <source>
        <strain evidence="2 3">Bt9001</strain>
    </source>
</reference>
<name>A0A4Z1EHZ3_9HELO</name>
<gene>
    <name evidence="2" type="ORF">BTUL_0136g00240</name>
</gene>
<sequence length="345" mass="37987">MITLDVAAASAAFEAKVITDLRDEIAKAMASANGDINAQSEEFSKLFNARWPAENPDEFLQQFVKFSFGKAPSNVSQDKGKGKANYEAVAPSAIVTNEYVTLRAVLHTPNDTIKIEDGEVIAPTPPNHSPSASSTISAIDRRPIPGLYLPAMSTQQPSQPIFAISRLATYSRQIDTRNVPAYGRILKQHNAFPHCGGRGIAKPIGEQKSVNYIVDMHPEMQLNMCFLQLKRVDAPKACILWPQPYAGVDTSNVNVCNEFAKVEQFLDWLQDQVLPSHLNIRDAYIRFANDHAHLGGADAANNVAMGDMGARQHASAGPSRAMNNEKRSWDDRNEGSYSSRKKRSY</sequence>
<dbReference type="AlphaFoldDB" id="A0A4Z1EHZ3"/>
<feature type="compositionally biased region" description="Basic and acidic residues" evidence="1">
    <location>
        <begin position="323"/>
        <end position="334"/>
    </location>
</feature>
<dbReference type="OrthoDB" id="3528903at2759"/>
<evidence type="ECO:0000313" key="3">
    <source>
        <dbReference type="Proteomes" id="UP000297777"/>
    </source>
</evidence>
<accession>A0A4Z1EHZ3</accession>
<evidence type="ECO:0000313" key="2">
    <source>
        <dbReference type="EMBL" id="TGO10402.1"/>
    </source>
</evidence>
<protein>
    <submittedName>
        <fullName evidence="2">Uncharacterized protein</fullName>
    </submittedName>
</protein>